<comment type="caution">
    <text evidence="2">The sequence shown here is derived from an EMBL/GenBank/DDBJ whole genome shotgun (WGS) entry which is preliminary data.</text>
</comment>
<name>A0ABS8RU66_DATST</name>
<dbReference type="EMBL" id="JACEIK010000126">
    <property type="protein sequence ID" value="MCD7450321.1"/>
    <property type="molecule type" value="Genomic_DNA"/>
</dbReference>
<protein>
    <submittedName>
        <fullName evidence="2">Uncharacterized protein</fullName>
    </submittedName>
</protein>
<gene>
    <name evidence="2" type="ORF">HAX54_005300</name>
</gene>
<accession>A0ABS8RU66</accession>
<feature type="non-terminal residue" evidence="2">
    <location>
        <position position="1"/>
    </location>
</feature>
<evidence type="ECO:0000313" key="2">
    <source>
        <dbReference type="EMBL" id="MCD7450321.1"/>
    </source>
</evidence>
<proteinExistence type="predicted"/>
<evidence type="ECO:0000256" key="1">
    <source>
        <dbReference type="SAM" id="MobiDB-lite"/>
    </source>
</evidence>
<evidence type="ECO:0000313" key="3">
    <source>
        <dbReference type="Proteomes" id="UP000823775"/>
    </source>
</evidence>
<keyword evidence="3" id="KW-1185">Reference proteome</keyword>
<feature type="region of interest" description="Disordered" evidence="1">
    <location>
        <begin position="38"/>
        <end position="67"/>
    </location>
</feature>
<dbReference type="Proteomes" id="UP000823775">
    <property type="component" value="Unassembled WGS sequence"/>
</dbReference>
<reference evidence="2 3" key="1">
    <citation type="journal article" date="2021" name="BMC Genomics">
        <title>Datura genome reveals duplications of psychoactive alkaloid biosynthetic genes and high mutation rate following tissue culture.</title>
        <authorList>
            <person name="Rajewski A."/>
            <person name="Carter-House D."/>
            <person name="Stajich J."/>
            <person name="Litt A."/>
        </authorList>
    </citation>
    <scope>NUCLEOTIDE SEQUENCE [LARGE SCALE GENOMIC DNA]</scope>
    <source>
        <strain evidence="2">AR-01</strain>
    </source>
</reference>
<sequence>LRLLTSQTLHSFTIFRRPSNGGYTYFLRTIVTTPELNNPDVAAAHTRKNPHPPPNLPKRNPDDGSRVHFPNSDEVFIDGYVDATAAEYVLFRLRNLPSLLLLVPSSSLSWYVLVNPT</sequence>
<organism evidence="2 3">
    <name type="scientific">Datura stramonium</name>
    <name type="common">Jimsonweed</name>
    <name type="synonym">Common thornapple</name>
    <dbReference type="NCBI Taxonomy" id="4076"/>
    <lineage>
        <taxon>Eukaryota</taxon>
        <taxon>Viridiplantae</taxon>
        <taxon>Streptophyta</taxon>
        <taxon>Embryophyta</taxon>
        <taxon>Tracheophyta</taxon>
        <taxon>Spermatophyta</taxon>
        <taxon>Magnoliopsida</taxon>
        <taxon>eudicotyledons</taxon>
        <taxon>Gunneridae</taxon>
        <taxon>Pentapetalae</taxon>
        <taxon>asterids</taxon>
        <taxon>lamiids</taxon>
        <taxon>Solanales</taxon>
        <taxon>Solanaceae</taxon>
        <taxon>Solanoideae</taxon>
        <taxon>Datureae</taxon>
        <taxon>Datura</taxon>
    </lineage>
</organism>